<name>A0A5J6QTM6_9GAMM</name>
<dbReference type="KEGG" id="plal:FXN65_24700"/>
<keyword evidence="2" id="KW-1185">Reference proteome</keyword>
<protein>
    <submittedName>
        <fullName evidence="1">Carbon storage regulator</fullName>
    </submittedName>
</protein>
<evidence type="ECO:0000313" key="2">
    <source>
        <dbReference type="Proteomes" id="UP000327179"/>
    </source>
</evidence>
<organism evidence="1 2">
    <name type="scientific">Metapseudomonas lalkuanensis</name>
    <dbReference type="NCBI Taxonomy" id="2604832"/>
    <lineage>
        <taxon>Bacteria</taxon>
        <taxon>Pseudomonadati</taxon>
        <taxon>Pseudomonadota</taxon>
        <taxon>Gammaproteobacteria</taxon>
        <taxon>Pseudomonadales</taxon>
        <taxon>Pseudomonadaceae</taxon>
        <taxon>Metapseudomonas</taxon>
    </lineage>
</organism>
<dbReference type="Gene3D" id="2.60.40.4380">
    <property type="entry name" value="Translational regulator CsrA"/>
    <property type="match status" value="1"/>
</dbReference>
<dbReference type="InterPro" id="IPR036107">
    <property type="entry name" value="CsrA_sf"/>
</dbReference>
<reference evidence="1 2" key="1">
    <citation type="submission" date="2019-08" db="EMBL/GenBank/DDBJ databases">
        <title>Whole-genome Sequencing of e-waste polymer degrading bacterium Pseudomonas sp. strain PE08.</title>
        <authorList>
            <person name="Kirdat K."/>
            <person name="Debbarma P."/>
            <person name="Narawade N."/>
            <person name="Suyal D."/>
            <person name="Thorat V."/>
            <person name="Shouche Y."/>
            <person name="Goel R."/>
            <person name="Yadav A."/>
        </authorList>
    </citation>
    <scope>NUCLEOTIDE SEQUENCE [LARGE SCALE GENOMIC DNA]</scope>
    <source>
        <strain evidence="1 2">PE08</strain>
    </source>
</reference>
<evidence type="ECO:0000313" key="1">
    <source>
        <dbReference type="EMBL" id="QEY65102.1"/>
    </source>
</evidence>
<dbReference type="AlphaFoldDB" id="A0A5J6QTM6"/>
<sequence>MCHLALQEQFLRLFLEASLQIPSGKLGSSLIAMKVVGQPFLFNDFPANSQEESECWHFITYFQLDVLSSRQSHEENPMQVHEGECRKGDVLSLNILEGRASEELMRLLLTHGIEIEVASIQGNTVRLIVRAPAKMLIVEELVAPP</sequence>
<dbReference type="GO" id="GO:0006402">
    <property type="term" value="P:mRNA catabolic process"/>
    <property type="evidence" value="ECO:0007669"/>
    <property type="project" value="InterPro"/>
</dbReference>
<gene>
    <name evidence="1" type="ORF">FXN65_24700</name>
</gene>
<dbReference type="Proteomes" id="UP000327179">
    <property type="component" value="Chromosome"/>
</dbReference>
<dbReference type="GO" id="GO:0006109">
    <property type="term" value="P:regulation of carbohydrate metabolic process"/>
    <property type="evidence" value="ECO:0007669"/>
    <property type="project" value="InterPro"/>
</dbReference>
<dbReference type="EMBL" id="CP043311">
    <property type="protein sequence ID" value="QEY65102.1"/>
    <property type="molecule type" value="Genomic_DNA"/>
</dbReference>
<accession>A0A5J6QTM6</accession>
<dbReference type="GO" id="GO:0003723">
    <property type="term" value="F:RNA binding"/>
    <property type="evidence" value="ECO:0007669"/>
    <property type="project" value="InterPro"/>
</dbReference>
<proteinExistence type="predicted"/>